<dbReference type="Proteomes" id="UP001054945">
    <property type="component" value="Unassembled WGS sequence"/>
</dbReference>
<keyword evidence="2" id="KW-1185">Reference proteome</keyword>
<evidence type="ECO:0000313" key="2">
    <source>
        <dbReference type="Proteomes" id="UP001054945"/>
    </source>
</evidence>
<comment type="caution">
    <text evidence="1">The sequence shown here is derived from an EMBL/GenBank/DDBJ whole genome shotgun (WGS) entry which is preliminary data.</text>
</comment>
<gene>
    <name evidence="1" type="ORF">CEXT_282811</name>
</gene>
<protein>
    <submittedName>
        <fullName evidence="1">Uncharacterized protein</fullName>
    </submittedName>
</protein>
<proteinExistence type="predicted"/>
<evidence type="ECO:0000313" key="1">
    <source>
        <dbReference type="EMBL" id="GIY95397.1"/>
    </source>
</evidence>
<reference evidence="1 2" key="1">
    <citation type="submission" date="2021-06" db="EMBL/GenBank/DDBJ databases">
        <title>Caerostris extrusa draft genome.</title>
        <authorList>
            <person name="Kono N."/>
            <person name="Arakawa K."/>
        </authorList>
    </citation>
    <scope>NUCLEOTIDE SEQUENCE [LARGE SCALE GENOMIC DNA]</scope>
</reference>
<sequence>MTKFEPLYTPFVSQKQKDFKVHAKVRWAILDLHSLPPYYLISSLDKPLGQIAMYHTSTLIPVRDMELLPVLSQKRGRPPKRSARSWTNEELPCVSKVLLKQVPFLSHLKAKTATIGVAVSFISGFLPKRQLRQRGDCNSSFHISGNTNFLNSGQELSL</sequence>
<organism evidence="1 2">
    <name type="scientific">Caerostris extrusa</name>
    <name type="common">Bark spider</name>
    <name type="synonym">Caerostris bankana</name>
    <dbReference type="NCBI Taxonomy" id="172846"/>
    <lineage>
        <taxon>Eukaryota</taxon>
        <taxon>Metazoa</taxon>
        <taxon>Ecdysozoa</taxon>
        <taxon>Arthropoda</taxon>
        <taxon>Chelicerata</taxon>
        <taxon>Arachnida</taxon>
        <taxon>Araneae</taxon>
        <taxon>Araneomorphae</taxon>
        <taxon>Entelegynae</taxon>
        <taxon>Araneoidea</taxon>
        <taxon>Araneidae</taxon>
        <taxon>Caerostris</taxon>
    </lineage>
</organism>
<dbReference type="EMBL" id="BPLR01017908">
    <property type="protein sequence ID" value="GIY95397.1"/>
    <property type="molecule type" value="Genomic_DNA"/>
</dbReference>
<accession>A0AAV4XJX5</accession>
<dbReference type="AlphaFoldDB" id="A0AAV4XJX5"/>
<name>A0AAV4XJX5_CAEEX</name>